<reference evidence="2 3" key="1">
    <citation type="submission" date="2019-02" db="EMBL/GenBank/DDBJ databases">
        <title>Deep-cultivation of Planctomycetes and their phenomic and genomic characterization uncovers novel biology.</title>
        <authorList>
            <person name="Wiegand S."/>
            <person name="Jogler M."/>
            <person name="Boedeker C."/>
            <person name="Pinto D."/>
            <person name="Vollmers J."/>
            <person name="Rivas-Marin E."/>
            <person name="Kohn T."/>
            <person name="Peeters S.H."/>
            <person name="Heuer A."/>
            <person name="Rast P."/>
            <person name="Oberbeckmann S."/>
            <person name="Bunk B."/>
            <person name="Jeske O."/>
            <person name="Meyerdierks A."/>
            <person name="Storesund J.E."/>
            <person name="Kallscheuer N."/>
            <person name="Luecker S."/>
            <person name="Lage O.M."/>
            <person name="Pohl T."/>
            <person name="Merkel B.J."/>
            <person name="Hornburger P."/>
            <person name="Mueller R.-W."/>
            <person name="Bruemmer F."/>
            <person name="Labrenz M."/>
            <person name="Spormann A.M."/>
            <person name="Op den Camp H."/>
            <person name="Overmann J."/>
            <person name="Amann R."/>
            <person name="Jetten M.S.M."/>
            <person name="Mascher T."/>
            <person name="Medema M.H."/>
            <person name="Devos D.P."/>
            <person name="Kaster A.-K."/>
            <person name="Ovreas L."/>
            <person name="Rohde M."/>
            <person name="Galperin M.Y."/>
            <person name="Jogler C."/>
        </authorList>
    </citation>
    <scope>NUCLEOTIDE SEQUENCE [LARGE SCALE GENOMIC DNA]</scope>
    <source>
        <strain evidence="2 3">Pan181</strain>
    </source>
</reference>
<dbReference type="Gene3D" id="3.30.420.40">
    <property type="match status" value="1"/>
</dbReference>
<keyword evidence="3" id="KW-1185">Reference proteome</keyword>
<dbReference type="KEGG" id="amuc:Pan181_27100"/>
<dbReference type="SUPFAM" id="SSF53067">
    <property type="entry name" value="Actin-like ATPase domain"/>
    <property type="match status" value="1"/>
</dbReference>
<dbReference type="RefSeq" id="WP_145247241.1">
    <property type="nucleotide sequence ID" value="NZ_CP036278.1"/>
</dbReference>
<evidence type="ECO:0000259" key="1">
    <source>
        <dbReference type="Pfam" id="PF01968"/>
    </source>
</evidence>
<dbReference type="InterPro" id="IPR002756">
    <property type="entry name" value="MfnF"/>
</dbReference>
<dbReference type="NCBIfam" id="TIGR03123">
    <property type="entry name" value="one_C_unchar_1"/>
    <property type="match status" value="1"/>
</dbReference>
<dbReference type="Gene3D" id="3.30.420.190">
    <property type="entry name" value="conserved archaeal protein q6m145"/>
    <property type="match status" value="1"/>
</dbReference>
<dbReference type="OrthoDB" id="1792672at2"/>
<dbReference type="InterPro" id="IPR043129">
    <property type="entry name" value="ATPase_NBD"/>
</dbReference>
<accession>A0A518AP76</accession>
<dbReference type="GO" id="GO:0016787">
    <property type="term" value="F:hydrolase activity"/>
    <property type="evidence" value="ECO:0007669"/>
    <property type="project" value="InterPro"/>
</dbReference>
<dbReference type="InterPro" id="IPR002821">
    <property type="entry name" value="Hydantoinase_A"/>
</dbReference>
<dbReference type="AlphaFoldDB" id="A0A518AP76"/>
<sequence>MTGWLGIDVGGANLKVADGSEFAHHQPFALWQRPDELAEALTGLLQQSPACEAICATMTGELADCYETKRDGVLHITNALSEAAGDRRLVIYAVDGSFQSSASTFINPLRAAASNWHALARFASRFLPNSTGLVIDIGSTTADIIPVIAGEVASQSQTDFDRLVAGELVYTGASRTPVATIVSSLPYRGLQVPVAAEFFSTTGDVQAILGYPLPDDAESADGRGFSQQECIDRLARQICVDRESFNLEDAITACQYILPHQLFPLEMAALRVLRSFPSGEVPVIISGSGESLARQLVARLPRTTLVGSLGEQIGEVPSSCAAAVAVARLAMEQFS</sequence>
<dbReference type="Pfam" id="PF01968">
    <property type="entry name" value="Hydantoinase_A"/>
    <property type="match status" value="1"/>
</dbReference>
<evidence type="ECO:0000313" key="3">
    <source>
        <dbReference type="Proteomes" id="UP000315750"/>
    </source>
</evidence>
<proteinExistence type="predicted"/>
<protein>
    <submittedName>
        <fullName evidence="2">Hydantoinase/oxoprolinase</fullName>
    </submittedName>
</protein>
<evidence type="ECO:0000313" key="2">
    <source>
        <dbReference type="EMBL" id="QDU56501.1"/>
    </source>
</evidence>
<organism evidence="2 3">
    <name type="scientific">Aeoliella mucimassa</name>
    <dbReference type="NCBI Taxonomy" id="2527972"/>
    <lineage>
        <taxon>Bacteria</taxon>
        <taxon>Pseudomonadati</taxon>
        <taxon>Planctomycetota</taxon>
        <taxon>Planctomycetia</taxon>
        <taxon>Pirellulales</taxon>
        <taxon>Lacipirellulaceae</taxon>
        <taxon>Aeoliella</taxon>
    </lineage>
</organism>
<gene>
    <name evidence="2" type="ORF">Pan181_27100</name>
</gene>
<dbReference type="Proteomes" id="UP000315750">
    <property type="component" value="Chromosome"/>
</dbReference>
<name>A0A518AP76_9BACT</name>
<dbReference type="EMBL" id="CP036278">
    <property type="protein sequence ID" value="QDU56501.1"/>
    <property type="molecule type" value="Genomic_DNA"/>
</dbReference>
<feature type="domain" description="Hydantoinase A/oxoprolinase" evidence="1">
    <location>
        <begin position="55"/>
        <end position="300"/>
    </location>
</feature>